<keyword evidence="1" id="KW-0812">Transmembrane</keyword>
<keyword evidence="1" id="KW-0472">Membrane</keyword>
<gene>
    <name evidence="2" type="ORF">Pla52n_18170</name>
</gene>
<dbReference type="Proteomes" id="UP000320176">
    <property type="component" value="Unassembled WGS sequence"/>
</dbReference>
<dbReference type="RefSeq" id="WP_146519231.1">
    <property type="nucleotide sequence ID" value="NZ_CP151726.1"/>
</dbReference>
<keyword evidence="1" id="KW-1133">Transmembrane helix</keyword>
<evidence type="ECO:0000313" key="3">
    <source>
        <dbReference type="Proteomes" id="UP000320176"/>
    </source>
</evidence>
<name>A0A5C6B2P5_9BACT</name>
<evidence type="ECO:0000313" key="2">
    <source>
        <dbReference type="EMBL" id="TWU06097.1"/>
    </source>
</evidence>
<reference evidence="2 3" key="1">
    <citation type="submission" date="2019-02" db="EMBL/GenBank/DDBJ databases">
        <title>Deep-cultivation of Planctomycetes and their phenomic and genomic characterization uncovers novel biology.</title>
        <authorList>
            <person name="Wiegand S."/>
            <person name="Jogler M."/>
            <person name="Boedeker C."/>
            <person name="Pinto D."/>
            <person name="Vollmers J."/>
            <person name="Rivas-Marin E."/>
            <person name="Kohn T."/>
            <person name="Peeters S.H."/>
            <person name="Heuer A."/>
            <person name="Rast P."/>
            <person name="Oberbeckmann S."/>
            <person name="Bunk B."/>
            <person name="Jeske O."/>
            <person name="Meyerdierks A."/>
            <person name="Storesund J.E."/>
            <person name="Kallscheuer N."/>
            <person name="Luecker S."/>
            <person name="Lage O.M."/>
            <person name="Pohl T."/>
            <person name="Merkel B.J."/>
            <person name="Hornburger P."/>
            <person name="Mueller R.-W."/>
            <person name="Bruemmer F."/>
            <person name="Labrenz M."/>
            <person name="Spormann A.M."/>
            <person name="Op Den Camp H."/>
            <person name="Overmann J."/>
            <person name="Amann R."/>
            <person name="Jetten M.S.M."/>
            <person name="Mascher T."/>
            <person name="Medema M.H."/>
            <person name="Devos D.P."/>
            <person name="Kaster A.-K."/>
            <person name="Ovreas L."/>
            <person name="Rohde M."/>
            <person name="Galperin M.Y."/>
            <person name="Jogler C."/>
        </authorList>
    </citation>
    <scope>NUCLEOTIDE SEQUENCE [LARGE SCALE GENOMIC DNA]</scope>
    <source>
        <strain evidence="2 3">Pla52n</strain>
    </source>
</reference>
<dbReference type="PANTHER" id="PTHR35902:SF3">
    <property type="entry name" value="NPCBM-ASSOCIATED, NEW3 DOMAIN OF ALPHA-GALACTOSIDASE"/>
    <property type="match status" value="1"/>
</dbReference>
<sequence>MNSFSQPSAILIPVLLVIGSLVLDARKADAADLEVVESFWTDSTQTQSSVAMDQGGVEVSTADTAATFAVNVINRRGEDITAIRATIGLPDGIICVKSHDSQATTVCPGITRAGEMFTLLFPVEITSSYLDKTFRCSLVIDYSAGSKRDTIRQTLTANLRMTGDTNLELTPINGLSPGSTSALKFRLSNRGTASATGIRLSLPGISGMNPSTQQPALSVLGQRSFKQVSLSPGQSVDWETSLYVNPFATGSLQSLDAEVRYTNACLRQKRIQTALGVSIFAAPNSMSLECSEPNAQLHASAGKISALAVEFCNRSGHELSDVSASVRSGNDALNVMGQRNWMFDRVDVDGIIPLTISVFAAKELMGRVSTLGVSFQFVVDGQPHAEMIELSLYSEGEILVRLNDVEVGDIASVPHLTGNLLNEGVGTALFSTLEVIDTEGNVIAESIYLGDLVENSPIPFSIPLGDSFSHMSGDRIVRLRLSYQDALRNPTTKLLQTTVSFTSRAETATATTDATDEPYGNAFSIFCFVAGIGIGFLVAILLRRKHNAELQRVLEESKRRGDMSLDEAIQSSALTTSEQ</sequence>
<protein>
    <submittedName>
        <fullName evidence="2">Uncharacterized protein</fullName>
    </submittedName>
</protein>
<accession>A0A5C6B2P5</accession>
<feature type="transmembrane region" description="Helical" evidence="1">
    <location>
        <begin position="522"/>
        <end position="542"/>
    </location>
</feature>
<proteinExistence type="predicted"/>
<comment type="caution">
    <text evidence="2">The sequence shown here is derived from an EMBL/GenBank/DDBJ whole genome shotgun (WGS) entry which is preliminary data.</text>
</comment>
<evidence type="ECO:0000256" key="1">
    <source>
        <dbReference type="SAM" id="Phobius"/>
    </source>
</evidence>
<dbReference type="PANTHER" id="PTHR35902">
    <property type="entry name" value="S-LAYER DOMAIN-LIKE PROTEIN-RELATED"/>
    <property type="match status" value="1"/>
</dbReference>
<keyword evidence="3" id="KW-1185">Reference proteome</keyword>
<dbReference type="AlphaFoldDB" id="A0A5C6B2P5"/>
<dbReference type="EMBL" id="SJPN01000002">
    <property type="protein sequence ID" value="TWU06097.1"/>
    <property type="molecule type" value="Genomic_DNA"/>
</dbReference>
<organism evidence="2 3">
    <name type="scientific">Stieleria varia</name>
    <dbReference type="NCBI Taxonomy" id="2528005"/>
    <lineage>
        <taxon>Bacteria</taxon>
        <taxon>Pseudomonadati</taxon>
        <taxon>Planctomycetota</taxon>
        <taxon>Planctomycetia</taxon>
        <taxon>Pirellulales</taxon>
        <taxon>Pirellulaceae</taxon>
        <taxon>Stieleria</taxon>
    </lineage>
</organism>